<name>A0A183IQD5_9BILA</name>
<feature type="transmembrane region" description="Helical" evidence="5">
    <location>
        <begin position="179"/>
        <end position="198"/>
    </location>
</feature>
<dbReference type="PANTHER" id="PTHR11132">
    <property type="entry name" value="SOLUTE CARRIER FAMILY 35"/>
    <property type="match status" value="1"/>
</dbReference>
<feature type="transmembrane region" description="Helical" evidence="5">
    <location>
        <begin position="80"/>
        <end position="104"/>
    </location>
</feature>
<keyword evidence="2 5" id="KW-0812">Transmembrane</keyword>
<feature type="signal peptide" evidence="6">
    <location>
        <begin position="1"/>
        <end position="21"/>
    </location>
</feature>
<evidence type="ECO:0000256" key="6">
    <source>
        <dbReference type="SAM" id="SignalP"/>
    </source>
</evidence>
<gene>
    <name evidence="7" type="ORF">SBAD_LOCUS5832</name>
</gene>
<reference evidence="9" key="1">
    <citation type="submission" date="2016-06" db="UniProtKB">
        <authorList>
            <consortium name="WormBaseParasite"/>
        </authorList>
    </citation>
    <scope>IDENTIFICATION</scope>
</reference>
<evidence type="ECO:0000256" key="2">
    <source>
        <dbReference type="ARBA" id="ARBA00022692"/>
    </source>
</evidence>
<evidence type="ECO:0000313" key="7">
    <source>
        <dbReference type="EMBL" id="VDP08422.1"/>
    </source>
</evidence>
<sequence>MAKSTSILFILLVSVFLSLESCNVLNGSVAGLICAGLLLFNYKSTQFNWQGFLMTEAAALCCGVRWAVCQKLVQRDVRGIYRLPVAMISTQPWMILGILPLCLYFEGKRLSLLLASPEGHESLYLSRTSLLICFGGMLATVMELTEYLLLLYTSSLTLSNFQEVVTLVIAYYYKGDIMSVMNIVGLVMCLSGTLLHVVNRTRMERHKSARNAEHRSDCLRDLHKTKDWSAHKIRRI</sequence>
<proteinExistence type="predicted"/>
<evidence type="ECO:0000256" key="1">
    <source>
        <dbReference type="ARBA" id="ARBA00004141"/>
    </source>
</evidence>
<keyword evidence="6" id="KW-0732">Signal</keyword>
<evidence type="ECO:0000256" key="5">
    <source>
        <dbReference type="SAM" id="Phobius"/>
    </source>
</evidence>
<evidence type="ECO:0000313" key="9">
    <source>
        <dbReference type="WBParaSite" id="SBAD_0000606501-mRNA-1"/>
    </source>
</evidence>
<keyword evidence="8" id="KW-1185">Reference proteome</keyword>
<dbReference type="WBParaSite" id="SBAD_0000606501-mRNA-1">
    <property type="protein sequence ID" value="SBAD_0000606501-mRNA-1"/>
    <property type="gene ID" value="SBAD_0000606501"/>
</dbReference>
<reference evidence="7 8" key="2">
    <citation type="submission" date="2018-11" db="EMBL/GenBank/DDBJ databases">
        <authorList>
            <consortium name="Pathogen Informatics"/>
        </authorList>
    </citation>
    <scope>NUCLEOTIDE SEQUENCE [LARGE SCALE GENOMIC DNA]</scope>
</reference>
<keyword evidence="3 5" id="KW-1133">Transmembrane helix</keyword>
<evidence type="ECO:0000256" key="3">
    <source>
        <dbReference type="ARBA" id="ARBA00022989"/>
    </source>
</evidence>
<feature type="chain" id="PRO_5043140254" evidence="6">
    <location>
        <begin position="22"/>
        <end position="236"/>
    </location>
</feature>
<evidence type="ECO:0000313" key="8">
    <source>
        <dbReference type="Proteomes" id="UP000270296"/>
    </source>
</evidence>
<keyword evidence="4 5" id="KW-0472">Membrane</keyword>
<protein>
    <submittedName>
        <fullName evidence="9">TPT domain-containing protein</fullName>
    </submittedName>
</protein>
<dbReference type="Proteomes" id="UP000270296">
    <property type="component" value="Unassembled WGS sequence"/>
</dbReference>
<organism evidence="9">
    <name type="scientific">Soboliphyme baturini</name>
    <dbReference type="NCBI Taxonomy" id="241478"/>
    <lineage>
        <taxon>Eukaryota</taxon>
        <taxon>Metazoa</taxon>
        <taxon>Ecdysozoa</taxon>
        <taxon>Nematoda</taxon>
        <taxon>Enoplea</taxon>
        <taxon>Dorylaimia</taxon>
        <taxon>Dioctophymatida</taxon>
        <taxon>Dioctophymatoidea</taxon>
        <taxon>Soboliphymatidae</taxon>
        <taxon>Soboliphyme</taxon>
    </lineage>
</organism>
<dbReference type="InterPro" id="IPR050186">
    <property type="entry name" value="TPT_transporter"/>
</dbReference>
<dbReference type="AlphaFoldDB" id="A0A183IQD5"/>
<evidence type="ECO:0000256" key="4">
    <source>
        <dbReference type="ARBA" id="ARBA00023136"/>
    </source>
</evidence>
<dbReference type="GO" id="GO:0016020">
    <property type="term" value="C:membrane"/>
    <property type="evidence" value="ECO:0007669"/>
    <property type="project" value="UniProtKB-SubCell"/>
</dbReference>
<dbReference type="OrthoDB" id="18894at2759"/>
<dbReference type="EMBL" id="UZAM01009281">
    <property type="protein sequence ID" value="VDP08422.1"/>
    <property type="molecule type" value="Genomic_DNA"/>
</dbReference>
<feature type="transmembrane region" description="Helical" evidence="5">
    <location>
        <begin position="124"/>
        <end position="142"/>
    </location>
</feature>
<comment type="subcellular location">
    <subcellularLocation>
        <location evidence="1">Membrane</location>
        <topology evidence="1">Multi-pass membrane protein</topology>
    </subcellularLocation>
</comment>
<accession>A0A183IQD5</accession>